<dbReference type="EMBL" id="MLJW01008447">
    <property type="protein sequence ID" value="OIQ64067.1"/>
    <property type="molecule type" value="Genomic_DNA"/>
</dbReference>
<evidence type="ECO:0000313" key="1">
    <source>
        <dbReference type="EMBL" id="OIQ64067.1"/>
    </source>
</evidence>
<proteinExistence type="predicted"/>
<accession>A0A1J5PFN7</accession>
<reference evidence="1" key="1">
    <citation type="submission" date="2016-10" db="EMBL/GenBank/DDBJ databases">
        <title>Sequence of Gallionella enrichment culture.</title>
        <authorList>
            <person name="Poehlein A."/>
            <person name="Muehling M."/>
            <person name="Daniel R."/>
        </authorList>
    </citation>
    <scope>NUCLEOTIDE SEQUENCE</scope>
</reference>
<sequence>MAARNTLGDHSAAVPLSATTCCMPRADALRKIVPTLPASCNRSSTTVRTPACTTACALHSTTKPIWAGDSSPLMLLNRLLDTTATFAARSAQSRHIGCAQACSVITHCAGTMPRARQAEHRLSPSSQNSPSLR</sequence>
<gene>
    <name evidence="1" type="ORF">GALL_543850</name>
</gene>
<protein>
    <submittedName>
        <fullName evidence="1">Uncharacterized protein</fullName>
    </submittedName>
</protein>
<name>A0A1J5PFN7_9ZZZZ</name>
<organism evidence="1">
    <name type="scientific">mine drainage metagenome</name>
    <dbReference type="NCBI Taxonomy" id="410659"/>
    <lineage>
        <taxon>unclassified sequences</taxon>
        <taxon>metagenomes</taxon>
        <taxon>ecological metagenomes</taxon>
    </lineage>
</organism>
<dbReference type="AlphaFoldDB" id="A0A1J5PFN7"/>
<comment type="caution">
    <text evidence="1">The sequence shown here is derived from an EMBL/GenBank/DDBJ whole genome shotgun (WGS) entry which is preliminary data.</text>
</comment>